<evidence type="ECO:0000256" key="3">
    <source>
        <dbReference type="SAM" id="SignalP"/>
    </source>
</evidence>
<evidence type="ECO:0000256" key="2">
    <source>
        <dbReference type="ARBA" id="ARBA00012755"/>
    </source>
</evidence>
<feature type="domain" description="Glycoside-hydrolase family GH114 TIM-barrel" evidence="4">
    <location>
        <begin position="64"/>
        <end position="284"/>
    </location>
</feature>
<dbReference type="PANTHER" id="PTHR35273:SF2">
    <property type="entry name" value="ALPHA-GALACTOSIDASE"/>
    <property type="match status" value="1"/>
</dbReference>
<dbReference type="InterPro" id="IPR017853">
    <property type="entry name" value="GH"/>
</dbReference>
<sequence>MTLKLTLALPVVFGALAYALPAGDLPLSAPIEAKRIANYWKPPIKSSIQFILTGIPDIDDGYIRPNTGIYELDMFWTPAETMKGLSKLGQRTVCYFSAATAEEWRDDYKDFTKQDLGLELPDWKGERYLDIRRDNVLKVMKKRIDLAKQKGCDSVEPDNRASDVYSNDNGFKPEITPNDTVTYLHKISEYARSKGMSVGIKNCIEILGDIFDDVDFAISEECVQWLNCTVYSNFTTAPRPGTEGKAVFEVEYLRRKLCNLDEPGASLENPYLKINTIIKTLELDGFVMFCDGSAARTQTKNVEGQRGRNDPRLNRRSWVREQLWRKMGGQPYDV</sequence>
<keyword evidence="6" id="KW-1185">Reference proteome</keyword>
<accession>A0A2V1DC74</accession>
<dbReference type="EMBL" id="KZ805488">
    <property type="protein sequence ID" value="PVH95651.1"/>
    <property type="molecule type" value="Genomic_DNA"/>
</dbReference>
<evidence type="ECO:0000259" key="4">
    <source>
        <dbReference type="Pfam" id="PF03537"/>
    </source>
</evidence>
<name>A0A2V1DC74_9PLEO</name>
<dbReference type="AlphaFoldDB" id="A0A2V1DC74"/>
<protein>
    <recommendedName>
        <fullName evidence="2">alpha-galactosidase</fullName>
        <ecNumber evidence="2">3.2.1.22</ecNumber>
    </recommendedName>
</protein>
<organism evidence="5 6">
    <name type="scientific">Periconia macrospinosa</name>
    <dbReference type="NCBI Taxonomy" id="97972"/>
    <lineage>
        <taxon>Eukaryota</taxon>
        <taxon>Fungi</taxon>
        <taxon>Dikarya</taxon>
        <taxon>Ascomycota</taxon>
        <taxon>Pezizomycotina</taxon>
        <taxon>Dothideomycetes</taxon>
        <taxon>Pleosporomycetidae</taxon>
        <taxon>Pleosporales</taxon>
        <taxon>Massarineae</taxon>
        <taxon>Periconiaceae</taxon>
        <taxon>Periconia</taxon>
    </lineage>
</organism>
<dbReference type="InterPro" id="IPR013785">
    <property type="entry name" value="Aldolase_TIM"/>
</dbReference>
<keyword evidence="5" id="KW-0378">Hydrolase</keyword>
<dbReference type="Gene3D" id="3.20.20.70">
    <property type="entry name" value="Aldolase class I"/>
    <property type="match status" value="1"/>
</dbReference>
<evidence type="ECO:0000256" key="1">
    <source>
        <dbReference type="ARBA" id="ARBA00001255"/>
    </source>
</evidence>
<keyword evidence="3" id="KW-0732">Signal</keyword>
<feature type="signal peptide" evidence="3">
    <location>
        <begin position="1"/>
        <end position="19"/>
    </location>
</feature>
<dbReference type="OrthoDB" id="2108802at2759"/>
<dbReference type="SUPFAM" id="SSF51445">
    <property type="entry name" value="(Trans)glycosidases"/>
    <property type="match status" value="1"/>
</dbReference>
<dbReference type="InterPro" id="IPR004352">
    <property type="entry name" value="GH114_TIM-barrel"/>
</dbReference>
<gene>
    <name evidence="5" type="ORF">DM02DRAFT_536931</name>
</gene>
<evidence type="ECO:0000313" key="6">
    <source>
        <dbReference type="Proteomes" id="UP000244855"/>
    </source>
</evidence>
<feature type="chain" id="PRO_5016014675" description="alpha-galactosidase" evidence="3">
    <location>
        <begin position="20"/>
        <end position="334"/>
    </location>
</feature>
<dbReference type="PANTHER" id="PTHR35273">
    <property type="entry name" value="ALPHA-1,4 POLYGALACTOSAMINIDASE, PUTATIVE (AFU_ORTHOLOGUE AFUA_3G07890)-RELATED"/>
    <property type="match status" value="1"/>
</dbReference>
<dbReference type="GO" id="GO:0004557">
    <property type="term" value="F:alpha-galactosidase activity"/>
    <property type="evidence" value="ECO:0007669"/>
    <property type="project" value="UniProtKB-EC"/>
</dbReference>
<dbReference type="EC" id="3.2.1.22" evidence="2"/>
<dbReference type="STRING" id="97972.A0A2V1DC74"/>
<evidence type="ECO:0000313" key="5">
    <source>
        <dbReference type="EMBL" id="PVH95651.1"/>
    </source>
</evidence>
<comment type="catalytic activity">
    <reaction evidence="1">
        <text>Hydrolysis of terminal, non-reducing alpha-D-galactose residues in alpha-D-galactosides, including galactose oligosaccharides, galactomannans and galactolipids.</text>
        <dbReference type="EC" id="3.2.1.22"/>
    </reaction>
</comment>
<proteinExistence type="predicted"/>
<dbReference type="Pfam" id="PF03537">
    <property type="entry name" value="Glyco_hydro_114"/>
    <property type="match status" value="1"/>
</dbReference>
<dbReference type="Proteomes" id="UP000244855">
    <property type="component" value="Unassembled WGS sequence"/>
</dbReference>
<reference evidence="5 6" key="1">
    <citation type="journal article" date="2018" name="Sci. Rep.">
        <title>Comparative genomics provides insights into the lifestyle and reveals functional heterogeneity of dark septate endophytic fungi.</title>
        <authorList>
            <person name="Knapp D.G."/>
            <person name="Nemeth J.B."/>
            <person name="Barry K."/>
            <person name="Hainaut M."/>
            <person name="Henrissat B."/>
            <person name="Johnson J."/>
            <person name="Kuo A."/>
            <person name="Lim J.H.P."/>
            <person name="Lipzen A."/>
            <person name="Nolan M."/>
            <person name="Ohm R.A."/>
            <person name="Tamas L."/>
            <person name="Grigoriev I.V."/>
            <person name="Spatafora J.W."/>
            <person name="Nagy L.G."/>
            <person name="Kovacs G.M."/>
        </authorList>
    </citation>
    <scope>NUCLEOTIDE SEQUENCE [LARGE SCALE GENOMIC DNA]</scope>
    <source>
        <strain evidence="5 6">DSE2036</strain>
    </source>
</reference>